<evidence type="ECO:0000313" key="4">
    <source>
        <dbReference type="Proteomes" id="UP000199679"/>
    </source>
</evidence>
<sequence length="118" mass="13629">MSYSKPYNLAMIYAISDNNQEFFEQLISVFADTISKDNELLKETAVKGDWREVGQLAHKMKSSIGHFQVDVLKDTILQLEHYQNSSPDELNAHVRELDRVINDVLVNLKAEFPEIFNQ</sequence>
<dbReference type="GO" id="GO:0004672">
    <property type="term" value="F:protein kinase activity"/>
    <property type="evidence" value="ECO:0007669"/>
    <property type="project" value="UniProtKB-ARBA"/>
</dbReference>
<organism evidence="3 4">
    <name type="scientific">Mucilaginibacter mallensis</name>
    <dbReference type="NCBI Taxonomy" id="652787"/>
    <lineage>
        <taxon>Bacteria</taxon>
        <taxon>Pseudomonadati</taxon>
        <taxon>Bacteroidota</taxon>
        <taxon>Sphingobacteriia</taxon>
        <taxon>Sphingobacteriales</taxon>
        <taxon>Sphingobacteriaceae</taxon>
        <taxon>Mucilaginibacter</taxon>
    </lineage>
</organism>
<gene>
    <name evidence="3" type="ORF">SAMN05216490_2028</name>
</gene>
<accession>A0A1H1VXX0</accession>
<dbReference type="STRING" id="652787.SAMN05216490_2028"/>
<evidence type="ECO:0000259" key="2">
    <source>
        <dbReference type="PROSITE" id="PS50894"/>
    </source>
</evidence>
<dbReference type="AlphaFoldDB" id="A0A1H1VXX0"/>
<name>A0A1H1VXX0_MUCMA</name>
<feature type="domain" description="HPt" evidence="2">
    <location>
        <begin position="19"/>
        <end position="115"/>
    </location>
</feature>
<feature type="modified residue" description="Phosphohistidine" evidence="1">
    <location>
        <position position="58"/>
    </location>
</feature>
<dbReference type="SUPFAM" id="SSF47226">
    <property type="entry name" value="Histidine-containing phosphotransfer domain, HPT domain"/>
    <property type="match status" value="1"/>
</dbReference>
<reference evidence="3 4" key="1">
    <citation type="submission" date="2016-10" db="EMBL/GenBank/DDBJ databases">
        <authorList>
            <person name="de Groot N.N."/>
        </authorList>
    </citation>
    <scope>NUCLEOTIDE SEQUENCE [LARGE SCALE GENOMIC DNA]</scope>
    <source>
        <strain evidence="3 4">MP1X4</strain>
    </source>
</reference>
<proteinExistence type="predicted"/>
<dbReference type="Pfam" id="PF01627">
    <property type="entry name" value="Hpt"/>
    <property type="match status" value="1"/>
</dbReference>
<dbReference type="PROSITE" id="PS50894">
    <property type="entry name" value="HPT"/>
    <property type="match status" value="1"/>
</dbReference>
<dbReference type="OrthoDB" id="982275at2"/>
<dbReference type="GO" id="GO:0000160">
    <property type="term" value="P:phosphorelay signal transduction system"/>
    <property type="evidence" value="ECO:0007669"/>
    <property type="project" value="InterPro"/>
</dbReference>
<protein>
    <submittedName>
        <fullName evidence="3">HPt (Histidine-containing phosphotransfer) domain-containing protein</fullName>
    </submittedName>
</protein>
<evidence type="ECO:0000313" key="3">
    <source>
        <dbReference type="EMBL" id="SDS89106.1"/>
    </source>
</evidence>
<keyword evidence="1" id="KW-0597">Phosphoprotein</keyword>
<dbReference type="Proteomes" id="UP000199679">
    <property type="component" value="Chromosome I"/>
</dbReference>
<dbReference type="Gene3D" id="1.20.120.160">
    <property type="entry name" value="HPT domain"/>
    <property type="match status" value="1"/>
</dbReference>
<dbReference type="EMBL" id="LT629740">
    <property type="protein sequence ID" value="SDS89106.1"/>
    <property type="molecule type" value="Genomic_DNA"/>
</dbReference>
<evidence type="ECO:0000256" key="1">
    <source>
        <dbReference type="PROSITE-ProRule" id="PRU00110"/>
    </source>
</evidence>
<dbReference type="InterPro" id="IPR008207">
    <property type="entry name" value="Sig_transdc_His_kin_Hpt_dom"/>
</dbReference>
<dbReference type="RefSeq" id="WP_091371856.1">
    <property type="nucleotide sequence ID" value="NZ_LT629740.1"/>
</dbReference>
<keyword evidence="4" id="KW-1185">Reference proteome</keyword>
<dbReference type="InterPro" id="IPR036641">
    <property type="entry name" value="HPT_dom_sf"/>
</dbReference>